<dbReference type="Pfam" id="PF01609">
    <property type="entry name" value="DDE_Tnp_1"/>
    <property type="match status" value="1"/>
</dbReference>
<dbReference type="RefSeq" id="WP_074463498.1">
    <property type="nucleotide sequence ID" value="NZ_FMUR01000035.1"/>
</dbReference>
<dbReference type="Proteomes" id="UP000183047">
    <property type="component" value="Unassembled WGS sequence"/>
</dbReference>
<accession>A0A1G5H2N3</accession>
<protein>
    <submittedName>
        <fullName evidence="2">Transposase</fullName>
    </submittedName>
</protein>
<sequence length="539" mass="62950">MELKINEPWITSKVRCQNGYAYIDKPFWNAEKQCADHKREYIGKYDGKVFTPNKTYHRLKSEYEQSLVAPKTGPVPTEVCLRQFYGSTYLLNEICDKTGIAADLGKCFGSLAPQIMSVAYYLVLEEGQPMYRFHKWGLTHRHPYGKDIPSQRSSELFGLITEEAKMAYFRYQAKRHGLNEYLAFDTTSISSYSALIKQAKYGKNKEGDSLPQINLALLYGEESMLPVYYRKLAGNITDVKTIENLIKDVDFLKLDKLKLVLDRGFYSEKNINDLMKHHHKFLIGARLSLSKVSSILDKIRADFVTRYNYNSELKLYVMSFKEEWDYTEEKSRTGEIITDKKRIYLHFYYNDQKATDDKTRFNAMLDRLENNLVNGTLDPADEKLYQKYFIIHETPVRGKTYSFKEDAIRKAEKNYGYFALMSNGIKDPVEALRIYRLKDLIEKSFGNLKERLSMRRMSVASEENFEGKLFIQFIALQMVSYIKKKMDENGLFSRYTIQSLLDELDTIEYYQQPGKAHHLSEITAKQCELYEFMGLNVPT</sequence>
<evidence type="ECO:0000313" key="3">
    <source>
        <dbReference type="Proteomes" id="UP000183047"/>
    </source>
</evidence>
<dbReference type="PANTHER" id="PTHR34614">
    <property type="match status" value="1"/>
</dbReference>
<proteinExistence type="predicted"/>
<dbReference type="AlphaFoldDB" id="A0A1G5H2N3"/>
<dbReference type="InterPro" id="IPR047654">
    <property type="entry name" value="IS1634_transpos"/>
</dbReference>
<dbReference type="PANTHER" id="PTHR34614:SF2">
    <property type="entry name" value="TRANSPOSASE IS4-LIKE DOMAIN-CONTAINING PROTEIN"/>
    <property type="match status" value="1"/>
</dbReference>
<dbReference type="InterPro" id="IPR002559">
    <property type="entry name" value="Transposase_11"/>
</dbReference>
<evidence type="ECO:0000259" key="1">
    <source>
        <dbReference type="Pfam" id="PF01609"/>
    </source>
</evidence>
<evidence type="ECO:0000313" key="2">
    <source>
        <dbReference type="EMBL" id="SCY57931.1"/>
    </source>
</evidence>
<dbReference type="NCBIfam" id="NF033559">
    <property type="entry name" value="transpos_IS1634"/>
    <property type="match status" value="1"/>
</dbReference>
<organism evidence="2 3">
    <name type="scientific">Butyrivibrio hungatei</name>
    <dbReference type="NCBI Taxonomy" id="185008"/>
    <lineage>
        <taxon>Bacteria</taxon>
        <taxon>Bacillati</taxon>
        <taxon>Bacillota</taxon>
        <taxon>Clostridia</taxon>
        <taxon>Lachnospirales</taxon>
        <taxon>Lachnospiraceae</taxon>
        <taxon>Butyrivibrio</taxon>
    </lineage>
</organism>
<feature type="domain" description="Transposase IS4-like" evidence="1">
    <location>
        <begin position="182"/>
        <end position="476"/>
    </location>
</feature>
<gene>
    <name evidence="2" type="ORF">SAMN02910451_03158</name>
</gene>
<name>A0A1G5H2N3_9FIRM</name>
<dbReference type="GO" id="GO:0003677">
    <property type="term" value="F:DNA binding"/>
    <property type="evidence" value="ECO:0007669"/>
    <property type="project" value="InterPro"/>
</dbReference>
<dbReference type="OrthoDB" id="2157903at2"/>
<keyword evidence="3" id="KW-1185">Reference proteome</keyword>
<dbReference type="EMBL" id="FMUR01000035">
    <property type="protein sequence ID" value="SCY57931.1"/>
    <property type="molecule type" value="Genomic_DNA"/>
</dbReference>
<dbReference type="GO" id="GO:0006313">
    <property type="term" value="P:DNA transposition"/>
    <property type="evidence" value="ECO:0007669"/>
    <property type="project" value="InterPro"/>
</dbReference>
<dbReference type="GO" id="GO:0004803">
    <property type="term" value="F:transposase activity"/>
    <property type="evidence" value="ECO:0007669"/>
    <property type="project" value="InterPro"/>
</dbReference>
<reference evidence="3" key="1">
    <citation type="submission" date="2016-10" db="EMBL/GenBank/DDBJ databases">
        <authorList>
            <person name="Varghese N."/>
            <person name="Submissions S."/>
        </authorList>
    </citation>
    <scope>NUCLEOTIDE SEQUENCE [LARGE SCALE GENOMIC DNA]</scope>
    <source>
        <strain evidence="3">XBD2006</strain>
    </source>
</reference>